<dbReference type="SUPFAM" id="SSF55424">
    <property type="entry name" value="FAD/NAD-linked reductases, dimerisation (C-terminal) domain"/>
    <property type="match status" value="1"/>
</dbReference>
<dbReference type="Pfam" id="PF14759">
    <property type="entry name" value="Reductase_C"/>
    <property type="match status" value="1"/>
</dbReference>
<accession>A0ABV7X5I5</accession>
<feature type="domain" description="FAD/NAD(P)-binding" evidence="5">
    <location>
        <begin position="4"/>
        <end position="304"/>
    </location>
</feature>
<feature type="domain" description="Reductase C-terminal" evidence="6">
    <location>
        <begin position="323"/>
        <end position="406"/>
    </location>
</feature>
<comment type="cofactor">
    <cofactor evidence="1">
        <name>FAD</name>
        <dbReference type="ChEBI" id="CHEBI:57692"/>
    </cofactor>
</comment>
<keyword evidence="2" id="KW-0285">Flavoprotein</keyword>
<dbReference type="InterPro" id="IPR050446">
    <property type="entry name" value="FAD-oxidoreductase/Apoptosis"/>
</dbReference>
<dbReference type="InterPro" id="IPR036188">
    <property type="entry name" value="FAD/NAD-bd_sf"/>
</dbReference>
<dbReference type="InterPro" id="IPR016156">
    <property type="entry name" value="FAD/NAD-linked_Rdtase_dimer_sf"/>
</dbReference>
<comment type="caution">
    <text evidence="7">The sequence shown here is derived from an EMBL/GenBank/DDBJ whole genome shotgun (WGS) entry which is preliminary data.</text>
</comment>
<gene>
    <name evidence="7" type="ORF">ACFOMD_01445</name>
</gene>
<dbReference type="Pfam" id="PF07992">
    <property type="entry name" value="Pyr_redox_2"/>
    <property type="match status" value="1"/>
</dbReference>
<dbReference type="SUPFAM" id="SSF51905">
    <property type="entry name" value="FAD/NAD(P)-binding domain"/>
    <property type="match status" value="2"/>
</dbReference>
<sequence length="407" mass="42911">MDCFDVVIVGGGQAGAQAAVSLRQLGFAGTVAIIGEEPVPPYERPPLSKEYLGGEKSFGRLLLRPDAFWRDRDITLRLGRRVEAVDPAAHHVWTDDGTTIGYGQLVWAAGGYPRPLPIIGAELPGVHMIRTAAQVDPLRAEVAAAASVVVIGGGYIGLESAAVLAKQGKRVTVIEAQERVLARVAGGPISRFFEAEHRARGVDVRTGTGVTYLREAAGRVSHAVLGSGEEIAADVVIAGIGLIPAQAVLAEAGADCANGVVVDALCRTTLSDIFAIGDCALHPNVYAGGERVRIESVQNAIDQAKTVAGVIVGQPGPYRAFPWFWSHQYDLKLQTAGLNHRYDATVLRGDPASRSFSLIYLRAGRVVAVDAVNSIKDFTGGKALVEAMAVANAGRLRDVSVPLKEMG</sequence>
<keyword evidence="4" id="KW-0560">Oxidoreductase</keyword>
<evidence type="ECO:0000259" key="5">
    <source>
        <dbReference type="Pfam" id="PF07992"/>
    </source>
</evidence>
<evidence type="ECO:0000313" key="7">
    <source>
        <dbReference type="EMBL" id="MFC3711216.1"/>
    </source>
</evidence>
<dbReference type="RefSeq" id="WP_380855703.1">
    <property type="nucleotide sequence ID" value="NZ_JBHRXV010000001.1"/>
</dbReference>
<keyword evidence="3" id="KW-0274">FAD</keyword>
<protein>
    <submittedName>
        <fullName evidence="7">NAD(P)/FAD-dependent oxidoreductase</fullName>
    </submittedName>
</protein>
<organism evidence="7 8">
    <name type="scientific">Sphingoaurantiacus capsulatus</name>
    <dbReference type="NCBI Taxonomy" id="1771310"/>
    <lineage>
        <taxon>Bacteria</taxon>
        <taxon>Pseudomonadati</taxon>
        <taxon>Pseudomonadota</taxon>
        <taxon>Alphaproteobacteria</taxon>
        <taxon>Sphingomonadales</taxon>
        <taxon>Sphingosinicellaceae</taxon>
        <taxon>Sphingoaurantiacus</taxon>
    </lineage>
</organism>
<dbReference type="PRINTS" id="PR00368">
    <property type="entry name" value="FADPNR"/>
</dbReference>
<dbReference type="InterPro" id="IPR028202">
    <property type="entry name" value="Reductase_C"/>
</dbReference>
<proteinExistence type="predicted"/>
<dbReference type="PANTHER" id="PTHR43557:SF2">
    <property type="entry name" value="RIESKE DOMAIN-CONTAINING PROTEIN-RELATED"/>
    <property type="match status" value="1"/>
</dbReference>
<keyword evidence="8" id="KW-1185">Reference proteome</keyword>
<dbReference type="InterPro" id="IPR023753">
    <property type="entry name" value="FAD/NAD-binding_dom"/>
</dbReference>
<dbReference type="EMBL" id="JBHRXV010000001">
    <property type="protein sequence ID" value="MFC3711216.1"/>
    <property type="molecule type" value="Genomic_DNA"/>
</dbReference>
<name>A0ABV7X5I5_9SPHN</name>
<evidence type="ECO:0000256" key="4">
    <source>
        <dbReference type="ARBA" id="ARBA00023002"/>
    </source>
</evidence>
<dbReference type="Gene3D" id="3.50.50.60">
    <property type="entry name" value="FAD/NAD(P)-binding domain"/>
    <property type="match status" value="2"/>
</dbReference>
<dbReference type="Proteomes" id="UP001595615">
    <property type="component" value="Unassembled WGS sequence"/>
</dbReference>
<dbReference type="PRINTS" id="PR00411">
    <property type="entry name" value="PNDRDTASEI"/>
</dbReference>
<evidence type="ECO:0000259" key="6">
    <source>
        <dbReference type="Pfam" id="PF14759"/>
    </source>
</evidence>
<dbReference type="PANTHER" id="PTHR43557">
    <property type="entry name" value="APOPTOSIS-INDUCING FACTOR 1"/>
    <property type="match status" value="1"/>
</dbReference>
<evidence type="ECO:0000256" key="3">
    <source>
        <dbReference type="ARBA" id="ARBA00022827"/>
    </source>
</evidence>
<evidence type="ECO:0000256" key="1">
    <source>
        <dbReference type="ARBA" id="ARBA00001974"/>
    </source>
</evidence>
<reference evidence="8" key="1">
    <citation type="journal article" date="2019" name="Int. J. Syst. Evol. Microbiol.">
        <title>The Global Catalogue of Microorganisms (GCM) 10K type strain sequencing project: providing services to taxonomists for standard genome sequencing and annotation.</title>
        <authorList>
            <consortium name="The Broad Institute Genomics Platform"/>
            <consortium name="The Broad Institute Genome Sequencing Center for Infectious Disease"/>
            <person name="Wu L."/>
            <person name="Ma J."/>
        </authorList>
    </citation>
    <scope>NUCLEOTIDE SEQUENCE [LARGE SCALE GENOMIC DNA]</scope>
    <source>
        <strain evidence="8">KCTC 42644</strain>
    </source>
</reference>
<evidence type="ECO:0000256" key="2">
    <source>
        <dbReference type="ARBA" id="ARBA00022630"/>
    </source>
</evidence>
<evidence type="ECO:0000313" key="8">
    <source>
        <dbReference type="Proteomes" id="UP001595615"/>
    </source>
</evidence>
<dbReference type="Gene3D" id="3.30.390.30">
    <property type="match status" value="1"/>
</dbReference>